<organism evidence="11 12">
    <name type="scientific">Zhengella mangrovi</name>
    <dbReference type="NCBI Taxonomy" id="1982044"/>
    <lineage>
        <taxon>Bacteria</taxon>
        <taxon>Pseudomonadati</taxon>
        <taxon>Pseudomonadota</taxon>
        <taxon>Alphaproteobacteria</taxon>
        <taxon>Hyphomicrobiales</taxon>
        <taxon>Notoacmeibacteraceae</taxon>
        <taxon>Zhengella</taxon>
    </lineage>
</organism>
<dbReference type="GO" id="GO:0005829">
    <property type="term" value="C:cytosol"/>
    <property type="evidence" value="ECO:0007669"/>
    <property type="project" value="TreeGrafter"/>
</dbReference>
<dbReference type="SFLD" id="SFLDG01135">
    <property type="entry name" value="C1.5.6:_HAD__Beta-PGM__Phospha"/>
    <property type="match status" value="1"/>
</dbReference>
<comment type="pathway">
    <text evidence="3 10">Organic acid metabolism; glycolate biosynthesis; glycolate from 2-phosphoglycolate: step 1/1.</text>
</comment>
<accession>A0A2G1QLG1</accession>
<evidence type="ECO:0000256" key="1">
    <source>
        <dbReference type="ARBA" id="ARBA00000830"/>
    </source>
</evidence>
<sequence length="236" mass="24870">MSRVFTQAGDRCGWPQAIFFDLDGTLIDSAPDLAASVNEVLALDGHPPLSLDDVRSMVGNGVRKLVERAFSARGRTLDDAALDVRTEAMMQTYARQLTDRTTLMPGAETVVKAYHRAGVKLGVVTNKPEGFTRSILDHFGWSDLMAVVVGGDTGPEKKPAPGMLHHAADGAGFHASRCLMVGDSPADAGAAKAAGMACVLVRGGYTSVPVEDIPCDVLIDGLAQLGQAIEKLKEPA</sequence>
<keyword evidence="7 10" id="KW-0378">Hydrolase</keyword>
<dbReference type="InterPro" id="IPR023214">
    <property type="entry name" value="HAD_sf"/>
</dbReference>
<keyword evidence="9 10" id="KW-0119">Carbohydrate metabolism</keyword>
<dbReference type="GO" id="GO:0008967">
    <property type="term" value="F:phosphoglycolate phosphatase activity"/>
    <property type="evidence" value="ECO:0007669"/>
    <property type="project" value="UniProtKB-UniRule"/>
</dbReference>
<dbReference type="NCBIfam" id="TIGR01449">
    <property type="entry name" value="PGP_bact"/>
    <property type="match status" value="1"/>
</dbReference>
<feature type="binding site" evidence="10">
    <location>
        <position position="21"/>
    </location>
    <ligand>
        <name>Mg(2+)</name>
        <dbReference type="ChEBI" id="CHEBI:18420"/>
    </ligand>
</feature>
<evidence type="ECO:0000256" key="4">
    <source>
        <dbReference type="ARBA" id="ARBA00006171"/>
    </source>
</evidence>
<keyword evidence="12" id="KW-1185">Reference proteome</keyword>
<dbReference type="GO" id="GO:0006281">
    <property type="term" value="P:DNA repair"/>
    <property type="evidence" value="ECO:0007669"/>
    <property type="project" value="TreeGrafter"/>
</dbReference>
<dbReference type="InterPro" id="IPR050155">
    <property type="entry name" value="HAD-like_hydrolase_sf"/>
</dbReference>
<dbReference type="Gene3D" id="1.10.150.240">
    <property type="entry name" value="Putative phosphatase, domain 2"/>
    <property type="match status" value="1"/>
</dbReference>
<dbReference type="NCBIfam" id="TIGR01549">
    <property type="entry name" value="HAD-SF-IA-v1"/>
    <property type="match status" value="1"/>
</dbReference>
<dbReference type="GO" id="GO:0005975">
    <property type="term" value="P:carbohydrate metabolic process"/>
    <property type="evidence" value="ECO:0007669"/>
    <property type="project" value="InterPro"/>
</dbReference>
<dbReference type="SFLD" id="SFLDS00003">
    <property type="entry name" value="Haloacid_Dehalogenase"/>
    <property type="match status" value="1"/>
</dbReference>
<reference evidence="11 12" key="1">
    <citation type="submission" date="2017-10" db="EMBL/GenBank/DDBJ databases">
        <title>Sedimentibacterium mangrovi gen. nov., sp. nov., a novel member of family Phyllobacteriacea isolated from mangrove sediment.</title>
        <authorList>
            <person name="Liao H."/>
            <person name="Tian Y."/>
        </authorList>
    </citation>
    <scope>NUCLEOTIDE SEQUENCE [LARGE SCALE GENOMIC DNA]</scope>
    <source>
        <strain evidence="11 12">X9-2-2</strain>
    </source>
</reference>
<dbReference type="EC" id="3.1.3.18" evidence="5 10"/>
<dbReference type="InterPro" id="IPR023198">
    <property type="entry name" value="PGP-like_dom2"/>
</dbReference>
<dbReference type="AlphaFoldDB" id="A0A2G1QLG1"/>
<comment type="caution">
    <text evidence="11">The sequence shown here is derived from an EMBL/GenBank/DDBJ whole genome shotgun (WGS) entry which is preliminary data.</text>
</comment>
<dbReference type="NCBIfam" id="TIGR01509">
    <property type="entry name" value="HAD-SF-IA-v3"/>
    <property type="match status" value="1"/>
</dbReference>
<dbReference type="SFLD" id="SFLDG01129">
    <property type="entry name" value="C1.5:_HAD__Beta-PGM__Phosphata"/>
    <property type="match status" value="1"/>
</dbReference>
<evidence type="ECO:0000313" key="11">
    <source>
        <dbReference type="EMBL" id="PHP66290.1"/>
    </source>
</evidence>
<dbReference type="UniPathway" id="UPA00865">
    <property type="reaction ID" value="UER00834"/>
</dbReference>
<dbReference type="PANTHER" id="PTHR43434:SF1">
    <property type="entry name" value="PHOSPHOGLYCOLATE PHOSPHATASE"/>
    <property type="match status" value="1"/>
</dbReference>
<evidence type="ECO:0000256" key="8">
    <source>
        <dbReference type="ARBA" id="ARBA00022842"/>
    </source>
</evidence>
<dbReference type="HAMAP" id="MF_00495">
    <property type="entry name" value="GPH_hydrolase_bact"/>
    <property type="match status" value="1"/>
</dbReference>
<keyword evidence="8 10" id="KW-0460">Magnesium</keyword>
<dbReference type="Pfam" id="PF00702">
    <property type="entry name" value="Hydrolase"/>
    <property type="match status" value="1"/>
</dbReference>
<comment type="catalytic activity">
    <reaction evidence="1 10">
        <text>2-phosphoglycolate + H2O = glycolate + phosphate</text>
        <dbReference type="Rhea" id="RHEA:14369"/>
        <dbReference type="ChEBI" id="CHEBI:15377"/>
        <dbReference type="ChEBI" id="CHEBI:29805"/>
        <dbReference type="ChEBI" id="CHEBI:43474"/>
        <dbReference type="ChEBI" id="CHEBI:58033"/>
        <dbReference type="EC" id="3.1.3.18"/>
    </reaction>
</comment>
<gene>
    <name evidence="11" type="primary">gph</name>
    <name evidence="11" type="ORF">CSC94_15305</name>
</gene>
<feature type="binding site" evidence="10">
    <location>
        <position position="23"/>
    </location>
    <ligand>
        <name>Mg(2+)</name>
        <dbReference type="ChEBI" id="CHEBI:18420"/>
    </ligand>
</feature>
<comment type="similarity">
    <text evidence="4 10">Belongs to the HAD-like hydrolase superfamily. CbbY/CbbZ/Gph/YieH family.</text>
</comment>
<evidence type="ECO:0000256" key="9">
    <source>
        <dbReference type="ARBA" id="ARBA00023277"/>
    </source>
</evidence>
<dbReference type="EMBL" id="PDVP01000009">
    <property type="protein sequence ID" value="PHP66290.1"/>
    <property type="molecule type" value="Genomic_DNA"/>
</dbReference>
<comment type="cofactor">
    <cofactor evidence="2 10">
        <name>Mg(2+)</name>
        <dbReference type="ChEBI" id="CHEBI:18420"/>
    </cofactor>
</comment>
<feature type="binding site" evidence="10">
    <location>
        <position position="183"/>
    </location>
    <ligand>
        <name>Mg(2+)</name>
        <dbReference type="ChEBI" id="CHEBI:18420"/>
    </ligand>
</feature>
<dbReference type="InterPro" id="IPR006439">
    <property type="entry name" value="HAD-SF_hydro_IA"/>
</dbReference>
<evidence type="ECO:0000256" key="6">
    <source>
        <dbReference type="ARBA" id="ARBA00022723"/>
    </source>
</evidence>
<evidence type="ECO:0000256" key="10">
    <source>
        <dbReference type="HAMAP-Rule" id="MF_00495"/>
    </source>
</evidence>
<protein>
    <recommendedName>
        <fullName evidence="5 10">Phosphoglycolate phosphatase</fullName>
        <shortName evidence="10">PGP</shortName>
        <shortName evidence="10">PGPase</shortName>
        <ecNumber evidence="5 10">3.1.3.18</ecNumber>
    </recommendedName>
</protein>
<evidence type="ECO:0000256" key="5">
    <source>
        <dbReference type="ARBA" id="ARBA00013078"/>
    </source>
</evidence>
<evidence type="ECO:0000256" key="3">
    <source>
        <dbReference type="ARBA" id="ARBA00004818"/>
    </source>
</evidence>
<dbReference type="Gene3D" id="3.40.50.1000">
    <property type="entry name" value="HAD superfamily/HAD-like"/>
    <property type="match status" value="1"/>
</dbReference>
<dbReference type="PANTHER" id="PTHR43434">
    <property type="entry name" value="PHOSPHOGLYCOLATE PHOSPHATASE"/>
    <property type="match status" value="1"/>
</dbReference>
<keyword evidence="6 10" id="KW-0479">Metal-binding</keyword>
<dbReference type="GO" id="GO:0046872">
    <property type="term" value="F:metal ion binding"/>
    <property type="evidence" value="ECO:0007669"/>
    <property type="project" value="UniProtKB-KW"/>
</dbReference>
<dbReference type="Proteomes" id="UP000221168">
    <property type="component" value="Unassembled WGS sequence"/>
</dbReference>
<dbReference type="GO" id="GO:0046295">
    <property type="term" value="P:glycolate biosynthetic process"/>
    <property type="evidence" value="ECO:0007669"/>
    <property type="project" value="UniProtKB-UniRule"/>
</dbReference>
<dbReference type="RefSeq" id="WP_099307219.1">
    <property type="nucleotide sequence ID" value="NZ_PDVP01000009.1"/>
</dbReference>
<evidence type="ECO:0000256" key="7">
    <source>
        <dbReference type="ARBA" id="ARBA00022801"/>
    </source>
</evidence>
<comment type="function">
    <text evidence="10">Specifically catalyzes the dephosphorylation of 2-phosphoglycolate. Is involved in the dissimilation of the intracellular 2-phosphoglycolate formed during the DNA repair of 3'-phosphoglycolate ends, a major class of DNA lesions induced by oxidative stress.</text>
</comment>
<dbReference type="InterPro" id="IPR037512">
    <property type="entry name" value="PGPase_prok"/>
</dbReference>
<dbReference type="InterPro" id="IPR036412">
    <property type="entry name" value="HAD-like_sf"/>
</dbReference>
<evidence type="ECO:0000313" key="12">
    <source>
        <dbReference type="Proteomes" id="UP000221168"/>
    </source>
</evidence>
<name>A0A2G1QLG1_9HYPH</name>
<feature type="active site" description="Nucleophile" evidence="10">
    <location>
        <position position="21"/>
    </location>
</feature>
<dbReference type="SUPFAM" id="SSF56784">
    <property type="entry name" value="HAD-like"/>
    <property type="match status" value="1"/>
</dbReference>
<dbReference type="OrthoDB" id="9793014at2"/>
<evidence type="ECO:0000256" key="2">
    <source>
        <dbReference type="ARBA" id="ARBA00001946"/>
    </source>
</evidence>
<proteinExistence type="inferred from homology"/>